<dbReference type="Gene3D" id="3.40.50.300">
    <property type="entry name" value="P-loop containing nucleotide triphosphate hydrolases"/>
    <property type="match status" value="1"/>
</dbReference>
<keyword evidence="8" id="KW-1185">Reference proteome</keyword>
<evidence type="ECO:0000259" key="6">
    <source>
        <dbReference type="SMART" id="SM00382"/>
    </source>
</evidence>
<dbReference type="InterPro" id="IPR005129">
    <property type="entry name" value="GTPase_ArgK"/>
</dbReference>
<dbReference type="Proteomes" id="UP001174909">
    <property type="component" value="Unassembled WGS sequence"/>
</dbReference>
<protein>
    <submittedName>
        <fullName evidence="7">GTPase PYRAB02490</fullName>
    </submittedName>
</protein>
<evidence type="ECO:0000313" key="7">
    <source>
        <dbReference type="EMBL" id="CAI8039616.1"/>
    </source>
</evidence>
<dbReference type="NCBIfam" id="TIGR00750">
    <property type="entry name" value="lao"/>
    <property type="match status" value="1"/>
</dbReference>
<evidence type="ECO:0000256" key="3">
    <source>
        <dbReference type="ARBA" id="ARBA00022801"/>
    </source>
</evidence>
<evidence type="ECO:0000256" key="4">
    <source>
        <dbReference type="ARBA" id="ARBA00023134"/>
    </source>
</evidence>
<dbReference type="AlphaFoldDB" id="A0AA35T2M4"/>
<accession>A0AA35T2M4</accession>
<keyword evidence="5" id="KW-0143">Chaperone</keyword>
<comment type="caution">
    <text evidence="7">The sequence shown here is derived from an EMBL/GenBank/DDBJ whole genome shotgun (WGS) entry which is preliminary data.</text>
</comment>
<dbReference type="PANTHER" id="PTHR43087:SF1">
    <property type="entry name" value="LAO_AO TRANSPORT SYSTEM ATPASE"/>
    <property type="match status" value="1"/>
</dbReference>
<organism evidence="7 8">
    <name type="scientific">Geodia barretti</name>
    <name type="common">Barrett's horny sponge</name>
    <dbReference type="NCBI Taxonomy" id="519541"/>
    <lineage>
        <taxon>Eukaryota</taxon>
        <taxon>Metazoa</taxon>
        <taxon>Porifera</taxon>
        <taxon>Demospongiae</taxon>
        <taxon>Heteroscleromorpha</taxon>
        <taxon>Tetractinellida</taxon>
        <taxon>Astrophorina</taxon>
        <taxon>Geodiidae</taxon>
        <taxon>Geodia</taxon>
    </lineage>
</organism>
<evidence type="ECO:0000256" key="2">
    <source>
        <dbReference type="ARBA" id="ARBA00022741"/>
    </source>
</evidence>
<sequence>MSELAERVLNGELRALSRVLTLLERGDPAAAEAMARLDPHTGAGYAVGITGPPGVGKSTLVDRLAEHLRGLGLTVGILAVDPTSPFTGGALLGDRIRMQRHYLDDGVFIRSVATRGQSGGLPRIVKSMVRALDAAGKDVTLVETVGVGQTELGIMGVADTVVVAMTPESGDSIQTLKAGVMEIADLYVINKADRDGANHLSAAVTAMLHMADLSDGWNPPVLLTQAYASVGISELWDSVIAHRDYLSDTGGLDNRRAERRRSEFLETVQEELYRRIRERLDDDAELGELLRQIDGKTAEPYGAAMGLLRGAEFGQFASEAAGH</sequence>
<dbReference type="InterPro" id="IPR052040">
    <property type="entry name" value="GTPase/Isobutyryl-CoA_mutase"/>
</dbReference>
<keyword evidence="2" id="KW-0547">Nucleotide-binding</keyword>
<gene>
    <name evidence="7" type="ORF">GBAR_LOCUS22056</name>
</gene>
<dbReference type="GO" id="GO:0005525">
    <property type="term" value="F:GTP binding"/>
    <property type="evidence" value="ECO:0007669"/>
    <property type="project" value="UniProtKB-KW"/>
</dbReference>
<dbReference type="InterPro" id="IPR003593">
    <property type="entry name" value="AAA+_ATPase"/>
</dbReference>
<keyword evidence="3" id="KW-0378">Hydrolase</keyword>
<dbReference type="EMBL" id="CASHTH010003053">
    <property type="protein sequence ID" value="CAI8039616.1"/>
    <property type="molecule type" value="Genomic_DNA"/>
</dbReference>
<dbReference type="CDD" id="cd03114">
    <property type="entry name" value="MMAA-like"/>
    <property type="match status" value="1"/>
</dbReference>
<feature type="domain" description="AAA+ ATPase" evidence="6">
    <location>
        <begin position="43"/>
        <end position="194"/>
    </location>
</feature>
<comment type="similarity">
    <text evidence="1">Belongs to the SIMIBI class G3E GTPase family. ArgK/MeaB subfamily.</text>
</comment>
<evidence type="ECO:0000256" key="1">
    <source>
        <dbReference type="ARBA" id="ARBA00009625"/>
    </source>
</evidence>
<dbReference type="Pfam" id="PF03308">
    <property type="entry name" value="MeaB"/>
    <property type="match status" value="1"/>
</dbReference>
<keyword evidence="4" id="KW-0342">GTP-binding</keyword>
<proteinExistence type="inferred from homology"/>
<dbReference type="InterPro" id="IPR027417">
    <property type="entry name" value="P-loop_NTPase"/>
</dbReference>
<dbReference type="PANTHER" id="PTHR43087">
    <property type="entry name" value="LYSINE/ARGININE/ORNITHINE TRANSPORT SYSTEM KINASE"/>
    <property type="match status" value="1"/>
</dbReference>
<dbReference type="SUPFAM" id="SSF52540">
    <property type="entry name" value="P-loop containing nucleoside triphosphate hydrolases"/>
    <property type="match status" value="1"/>
</dbReference>
<reference evidence="7" key="1">
    <citation type="submission" date="2023-03" db="EMBL/GenBank/DDBJ databases">
        <authorList>
            <person name="Steffen K."/>
            <person name="Cardenas P."/>
        </authorList>
    </citation>
    <scope>NUCLEOTIDE SEQUENCE</scope>
</reference>
<evidence type="ECO:0000313" key="8">
    <source>
        <dbReference type="Proteomes" id="UP001174909"/>
    </source>
</evidence>
<dbReference type="GO" id="GO:0003924">
    <property type="term" value="F:GTPase activity"/>
    <property type="evidence" value="ECO:0007669"/>
    <property type="project" value="InterPro"/>
</dbReference>
<evidence type="ECO:0000256" key="5">
    <source>
        <dbReference type="ARBA" id="ARBA00023186"/>
    </source>
</evidence>
<dbReference type="SMART" id="SM00382">
    <property type="entry name" value="AAA"/>
    <property type="match status" value="1"/>
</dbReference>
<name>A0AA35T2M4_GEOBA</name>